<organism evidence="2 4">
    <name type="scientific">Arcobacter ellisii</name>
    <dbReference type="NCBI Taxonomy" id="913109"/>
    <lineage>
        <taxon>Bacteria</taxon>
        <taxon>Pseudomonadati</taxon>
        <taxon>Campylobacterota</taxon>
        <taxon>Epsilonproteobacteria</taxon>
        <taxon>Campylobacterales</taxon>
        <taxon>Arcobacteraceae</taxon>
        <taxon>Arcobacter</taxon>
    </lineage>
</organism>
<proteinExistence type="predicted"/>
<sequence length="127" mass="14661">MKKFILITLLSICKLFSFDSNIQASYAIGIFHENGMGENIQHKKITDQDYNGTCFSKIVIFGNYGNHSKIDVKIGNSLGYYKSKIPIFNERKIKIGDELTFEHYNVSKGYFQVKINNKLYDTKVFVK</sequence>
<gene>
    <name evidence="1" type="ORF">AELL_0483</name>
    <name evidence="2" type="ORF">CP962_02690</name>
</gene>
<evidence type="ECO:0000313" key="4">
    <source>
        <dbReference type="Proteomes" id="UP000290588"/>
    </source>
</evidence>
<protein>
    <submittedName>
        <fullName evidence="2">Uncharacterized protein</fullName>
    </submittedName>
</protein>
<dbReference type="RefSeq" id="WP_118916415.1">
    <property type="nucleotide sequence ID" value="NZ_CP032097.1"/>
</dbReference>
<keyword evidence="3" id="KW-1185">Reference proteome</keyword>
<evidence type="ECO:0000313" key="2">
    <source>
        <dbReference type="EMBL" id="RXI32532.1"/>
    </source>
</evidence>
<dbReference type="Proteomes" id="UP000290588">
    <property type="component" value="Unassembled WGS sequence"/>
</dbReference>
<evidence type="ECO:0000313" key="3">
    <source>
        <dbReference type="Proteomes" id="UP000262582"/>
    </source>
</evidence>
<name>A0A347U5P7_9BACT</name>
<reference evidence="2 4" key="1">
    <citation type="submission" date="2017-09" db="EMBL/GenBank/DDBJ databases">
        <title>Genomics of the genus Arcobacter.</title>
        <authorList>
            <person name="Perez-Cataluna A."/>
            <person name="Figueras M.J."/>
            <person name="Salas-Masso N."/>
        </authorList>
    </citation>
    <scope>NUCLEOTIDE SEQUENCE [LARGE SCALE GENOMIC DNA]</scope>
    <source>
        <strain evidence="2 4">CECT 7837</strain>
    </source>
</reference>
<dbReference type="EMBL" id="CP032097">
    <property type="protein sequence ID" value="AXX94175.1"/>
    <property type="molecule type" value="Genomic_DNA"/>
</dbReference>
<dbReference type="KEGG" id="aell:AELL_0483"/>
<dbReference type="OrthoDB" id="5344177at2"/>
<reference evidence="1 3" key="2">
    <citation type="submission" date="2018-08" db="EMBL/GenBank/DDBJ databases">
        <title>Complete genome of the Arcobacter ellisii type strain LMG 26155.</title>
        <authorList>
            <person name="Miller W.G."/>
            <person name="Yee E."/>
            <person name="Bono J.L."/>
        </authorList>
    </citation>
    <scope>NUCLEOTIDE SEQUENCE [LARGE SCALE GENOMIC DNA]</scope>
    <source>
        <strain evidence="1 3">LMG 26155</strain>
    </source>
</reference>
<dbReference type="Proteomes" id="UP000262582">
    <property type="component" value="Chromosome"/>
</dbReference>
<dbReference type="EMBL" id="NXIG01000002">
    <property type="protein sequence ID" value="RXI32532.1"/>
    <property type="molecule type" value="Genomic_DNA"/>
</dbReference>
<evidence type="ECO:0000313" key="1">
    <source>
        <dbReference type="EMBL" id="AXX94175.1"/>
    </source>
</evidence>
<dbReference type="AlphaFoldDB" id="A0A347U5P7"/>
<accession>A0A347U5P7</accession>